<dbReference type="KEGG" id="adl:AURDEDRAFT_130949"/>
<dbReference type="Proteomes" id="UP000006514">
    <property type="component" value="Unassembled WGS sequence"/>
</dbReference>
<evidence type="ECO:0000256" key="1">
    <source>
        <dbReference type="SAM" id="SignalP"/>
    </source>
</evidence>
<dbReference type="PROSITE" id="PS51257">
    <property type="entry name" value="PROKAR_LIPOPROTEIN"/>
    <property type="match status" value="1"/>
</dbReference>
<keyword evidence="3" id="KW-1185">Reference proteome</keyword>
<dbReference type="InParanoid" id="J0D776"/>
<organism evidence="2 3">
    <name type="scientific">Auricularia subglabra (strain TFB-10046 / SS5)</name>
    <name type="common">White-rot fungus</name>
    <name type="synonym">Auricularia delicata (strain TFB10046)</name>
    <dbReference type="NCBI Taxonomy" id="717982"/>
    <lineage>
        <taxon>Eukaryota</taxon>
        <taxon>Fungi</taxon>
        <taxon>Dikarya</taxon>
        <taxon>Basidiomycota</taxon>
        <taxon>Agaricomycotina</taxon>
        <taxon>Agaricomycetes</taxon>
        <taxon>Auriculariales</taxon>
        <taxon>Auriculariaceae</taxon>
        <taxon>Auricularia</taxon>
    </lineage>
</organism>
<accession>J0D776</accession>
<dbReference type="AlphaFoldDB" id="J0D776"/>
<name>J0D776_AURST</name>
<dbReference type="EMBL" id="JH687917">
    <property type="protein sequence ID" value="EJD34841.1"/>
    <property type="molecule type" value="Genomic_DNA"/>
</dbReference>
<dbReference type="OrthoDB" id="5178825at2759"/>
<evidence type="ECO:0008006" key="4">
    <source>
        <dbReference type="Google" id="ProtNLM"/>
    </source>
</evidence>
<evidence type="ECO:0000313" key="2">
    <source>
        <dbReference type="EMBL" id="EJD34841.1"/>
    </source>
</evidence>
<proteinExistence type="predicted"/>
<keyword evidence="1" id="KW-0732">Signal</keyword>
<feature type="chain" id="PRO_5003732568" description="Secreted protein" evidence="1">
    <location>
        <begin position="22"/>
        <end position="112"/>
    </location>
</feature>
<gene>
    <name evidence="2" type="ORF">AURDEDRAFT_130949</name>
</gene>
<reference evidence="3" key="1">
    <citation type="journal article" date="2012" name="Science">
        <title>The Paleozoic origin of enzymatic lignin decomposition reconstructed from 31 fungal genomes.</title>
        <authorList>
            <person name="Floudas D."/>
            <person name="Binder M."/>
            <person name="Riley R."/>
            <person name="Barry K."/>
            <person name="Blanchette R.A."/>
            <person name="Henrissat B."/>
            <person name="Martinez A.T."/>
            <person name="Otillar R."/>
            <person name="Spatafora J.W."/>
            <person name="Yadav J.S."/>
            <person name="Aerts A."/>
            <person name="Benoit I."/>
            <person name="Boyd A."/>
            <person name="Carlson A."/>
            <person name="Copeland A."/>
            <person name="Coutinho P.M."/>
            <person name="de Vries R.P."/>
            <person name="Ferreira P."/>
            <person name="Findley K."/>
            <person name="Foster B."/>
            <person name="Gaskell J."/>
            <person name="Glotzer D."/>
            <person name="Gorecki P."/>
            <person name="Heitman J."/>
            <person name="Hesse C."/>
            <person name="Hori C."/>
            <person name="Igarashi K."/>
            <person name="Jurgens J.A."/>
            <person name="Kallen N."/>
            <person name="Kersten P."/>
            <person name="Kohler A."/>
            <person name="Kuees U."/>
            <person name="Kumar T.K.A."/>
            <person name="Kuo A."/>
            <person name="LaButti K."/>
            <person name="Larrondo L.F."/>
            <person name="Lindquist E."/>
            <person name="Ling A."/>
            <person name="Lombard V."/>
            <person name="Lucas S."/>
            <person name="Lundell T."/>
            <person name="Martin R."/>
            <person name="McLaughlin D.J."/>
            <person name="Morgenstern I."/>
            <person name="Morin E."/>
            <person name="Murat C."/>
            <person name="Nagy L.G."/>
            <person name="Nolan M."/>
            <person name="Ohm R.A."/>
            <person name="Patyshakuliyeva A."/>
            <person name="Rokas A."/>
            <person name="Ruiz-Duenas F.J."/>
            <person name="Sabat G."/>
            <person name="Salamov A."/>
            <person name="Samejima M."/>
            <person name="Schmutz J."/>
            <person name="Slot J.C."/>
            <person name="St John F."/>
            <person name="Stenlid J."/>
            <person name="Sun H."/>
            <person name="Sun S."/>
            <person name="Syed K."/>
            <person name="Tsang A."/>
            <person name="Wiebenga A."/>
            <person name="Young D."/>
            <person name="Pisabarro A."/>
            <person name="Eastwood D.C."/>
            <person name="Martin F."/>
            <person name="Cullen D."/>
            <person name="Grigoriev I.V."/>
            <person name="Hibbett D.S."/>
        </authorList>
    </citation>
    <scope>NUCLEOTIDE SEQUENCE [LARGE SCALE GENOMIC DNA]</scope>
    <source>
        <strain evidence="3">TFB10046</strain>
    </source>
</reference>
<feature type="signal peptide" evidence="1">
    <location>
        <begin position="1"/>
        <end position="21"/>
    </location>
</feature>
<protein>
    <recommendedName>
        <fullName evidence="4">Secreted protein</fullName>
    </recommendedName>
</protein>
<sequence>MNITAAKLVLILGALTAGSYACNCAHNNDAGRWIDVNSPAAEAAILIDAGGGCYQATTQGHMCVSFTNADQAVKDCLAEEADNDQSFHGDWFLWSAITCTDGDSHAQLTITV</sequence>
<dbReference type="eggNOG" id="ENOG502SYG6">
    <property type="taxonomic scope" value="Eukaryota"/>
</dbReference>
<evidence type="ECO:0000313" key="3">
    <source>
        <dbReference type="Proteomes" id="UP000006514"/>
    </source>
</evidence>